<proteinExistence type="predicted"/>
<organism evidence="2 3">
    <name type="scientific">Cronobacter malonaticus</name>
    <dbReference type="NCBI Taxonomy" id="413503"/>
    <lineage>
        <taxon>Bacteria</taxon>
        <taxon>Pseudomonadati</taxon>
        <taxon>Pseudomonadota</taxon>
        <taxon>Gammaproteobacteria</taxon>
        <taxon>Enterobacterales</taxon>
        <taxon>Enterobacteriaceae</taxon>
        <taxon>Cronobacter</taxon>
    </lineage>
</organism>
<keyword evidence="1" id="KW-0732">Signal</keyword>
<reference evidence="2 3" key="1">
    <citation type="submission" date="2016-12" db="EMBL/GenBank/DDBJ databases">
        <title>Analysis of the Molecular Diversity Among Cronobacter Species Isolated from Filth Flies Using a Pan Genomic DNA Microarray.</title>
        <authorList>
            <person name="Pava-Ripoll M."/>
            <person name="Tall B."/>
            <person name="Farber J."/>
            <person name="Fanning S."/>
            <person name="Lehner A."/>
            <person name="Stephan R."/>
            <person name="Pagotto F."/>
            <person name="Iverson C."/>
            <person name="Ziobro G."/>
            <person name="Miller A."/>
            <person name="Pearson R."/>
            <person name="Yan Q."/>
            <person name="Kim M."/>
            <person name="Jeong S."/>
            <person name="Park J."/>
            <person name="Jun S."/>
            <person name="Choi H."/>
            <person name="Chung T."/>
            <person name="Yoo Y."/>
            <person name="Park E."/>
            <person name="Hwang S."/>
            <person name="Lee B."/>
            <person name="Sathyamoorthy V."/>
            <person name="Carter L."/>
            <person name="Mammel M."/>
            <person name="Jackson S."/>
            <person name="Kothary M."/>
            <person name="Patel I."/>
            <person name="Grim C."/>
            <person name="Gopinath G."/>
            <person name="Gangiredla J."/>
            <person name="Chase H."/>
        </authorList>
    </citation>
    <scope>NUCLEOTIDE SEQUENCE [LARGE SCALE GENOMIC DNA]</scope>
    <source>
        <strain evidence="2 3">MOD1-Md25g</strain>
    </source>
</reference>
<keyword evidence="3" id="KW-1185">Reference proteome</keyword>
<feature type="signal peptide" evidence="1">
    <location>
        <begin position="1"/>
        <end position="23"/>
    </location>
</feature>
<accession>A0ABX5K0Q9</accession>
<gene>
    <name evidence="2" type="ORF">AUM46_09670</name>
</gene>
<evidence type="ECO:0000256" key="1">
    <source>
        <dbReference type="SAM" id="SignalP"/>
    </source>
</evidence>
<comment type="caution">
    <text evidence="2">The sequence shown here is derived from an EMBL/GenBank/DDBJ whole genome shotgun (WGS) entry which is preliminary data.</text>
</comment>
<protein>
    <submittedName>
        <fullName evidence="2">Uncharacterized protein</fullName>
    </submittedName>
</protein>
<evidence type="ECO:0000313" key="3">
    <source>
        <dbReference type="Proteomes" id="UP000244731"/>
    </source>
</evidence>
<dbReference type="EMBL" id="MSAC01000030">
    <property type="protein sequence ID" value="PUX07026.1"/>
    <property type="molecule type" value="Genomic_DNA"/>
</dbReference>
<name>A0ABX5K0Q9_9ENTR</name>
<sequence length="93" mass="10427">MIRKTGLAAMALLAVWYAAPAIAALSDDQVKEQIIQESIDVYPGNCPCPYNAMRNGRACGGRSAWSREGGYSPICYKREVTAEMIREWRERNE</sequence>
<feature type="chain" id="PRO_5045855080" evidence="1">
    <location>
        <begin position="24"/>
        <end position="93"/>
    </location>
</feature>
<evidence type="ECO:0000313" key="2">
    <source>
        <dbReference type="EMBL" id="PUX07026.1"/>
    </source>
</evidence>
<dbReference type="Proteomes" id="UP000244731">
    <property type="component" value="Unassembled WGS sequence"/>
</dbReference>